<dbReference type="EMBL" id="MASI01000001">
    <property type="protein sequence ID" value="ODA68907.1"/>
    <property type="molecule type" value="Genomic_DNA"/>
</dbReference>
<evidence type="ECO:0000313" key="3">
    <source>
        <dbReference type="Proteomes" id="UP000095087"/>
    </source>
</evidence>
<gene>
    <name evidence="2" type="ORF">A7A08_00741</name>
</gene>
<accession>A0A1E2S320</accession>
<feature type="region of interest" description="Disordered" evidence="1">
    <location>
        <begin position="79"/>
        <end position="252"/>
    </location>
</feature>
<evidence type="ECO:0000313" key="2">
    <source>
        <dbReference type="EMBL" id="ODA68907.1"/>
    </source>
</evidence>
<feature type="compositionally biased region" description="Pro residues" evidence="1">
    <location>
        <begin position="98"/>
        <end position="108"/>
    </location>
</feature>
<name>A0A1E2S320_9HYPH</name>
<comment type="caution">
    <text evidence="2">The sequence shown here is derived from an EMBL/GenBank/DDBJ whole genome shotgun (WGS) entry which is preliminary data.</text>
</comment>
<reference evidence="2 3" key="1">
    <citation type="submission" date="2016-07" db="EMBL/GenBank/DDBJ databases">
        <title>Draft genome sequence of Methyloligella halotolerans C2T (VKM B-2706T=CCUG 61687T=DSM 25045T), a halotolerant polyhydroxybutyrate accumulating methylotroph.</title>
        <authorList>
            <person name="Vasilenko O.V."/>
            <person name="Doronina N.V."/>
            <person name="Poroshina M.N."/>
            <person name="Tarlachkov S.V."/>
            <person name="Trotsenko Y.A."/>
        </authorList>
    </citation>
    <scope>NUCLEOTIDE SEQUENCE [LARGE SCALE GENOMIC DNA]</scope>
    <source>
        <strain evidence="2 3">VKM B-2706</strain>
    </source>
</reference>
<sequence length="382" mass="39760">MLFCSVTPLLCYPGPRHGARRKDVLFQMRPDFLGGRPSAGIIALAFVAGIIASQIVLLLTAGSVGIPGVYSVHVIGEKHGASVPGEPSAATKPRSRTTPPPIATPAPPDGEQLPQATTEAPEADSPPVAQPSVPQEADRAASDPDATAGKPAKPEVEPTTPSNGPVGWEGPRGAPGSAPESEGEAVLDGPIDLDVGDAVTDLNLEEANENDADKDKDKDKNEKKENGEASPSGGPAPSAQPAPPPAAGASGEREVLPWEATVPDPQLMAPVDVPEGTPEFSLPAADAVKGWLQGRASNAASGNTRYELWLEPPMDMRLRLTAVGYQFKPASGEMITRLSRKPESGFRVSFEAAACEGSITLVLTYKDGRSHKVPVDSCNTFN</sequence>
<keyword evidence="3" id="KW-1185">Reference proteome</keyword>
<dbReference type="Proteomes" id="UP000095087">
    <property type="component" value="Unassembled WGS sequence"/>
</dbReference>
<protein>
    <submittedName>
        <fullName evidence="2">Uncharacterized protein</fullName>
    </submittedName>
</protein>
<proteinExistence type="predicted"/>
<dbReference type="AlphaFoldDB" id="A0A1E2S320"/>
<organism evidence="2 3">
    <name type="scientific">Methyloligella halotolerans</name>
    <dbReference type="NCBI Taxonomy" id="1177755"/>
    <lineage>
        <taxon>Bacteria</taxon>
        <taxon>Pseudomonadati</taxon>
        <taxon>Pseudomonadota</taxon>
        <taxon>Alphaproteobacteria</taxon>
        <taxon>Hyphomicrobiales</taxon>
        <taxon>Hyphomicrobiaceae</taxon>
        <taxon>Methyloligella</taxon>
    </lineage>
</organism>
<feature type="compositionally biased region" description="Basic and acidic residues" evidence="1">
    <location>
        <begin position="211"/>
        <end position="227"/>
    </location>
</feature>
<evidence type="ECO:0000256" key="1">
    <source>
        <dbReference type="SAM" id="MobiDB-lite"/>
    </source>
</evidence>